<dbReference type="Proteomes" id="UP001595925">
    <property type="component" value="Unassembled WGS sequence"/>
</dbReference>
<keyword evidence="2" id="KW-1185">Reference proteome</keyword>
<organism evidence="1 2">
    <name type="scientific">Saliphagus infecundisoli</name>
    <dbReference type="NCBI Taxonomy" id="1849069"/>
    <lineage>
        <taxon>Archaea</taxon>
        <taxon>Methanobacteriati</taxon>
        <taxon>Methanobacteriota</taxon>
        <taxon>Stenosarchaea group</taxon>
        <taxon>Halobacteria</taxon>
        <taxon>Halobacteriales</taxon>
        <taxon>Natrialbaceae</taxon>
        <taxon>Saliphagus</taxon>
    </lineage>
</organism>
<dbReference type="SUPFAM" id="SSF52540">
    <property type="entry name" value="P-loop containing nucleoside triphosphate hydrolases"/>
    <property type="match status" value="1"/>
</dbReference>
<gene>
    <name evidence="1" type="ORF">ACFPFO_13360</name>
</gene>
<comment type="caution">
    <text evidence="1">The sequence shown here is derived from an EMBL/GenBank/DDBJ whole genome shotgun (WGS) entry which is preliminary data.</text>
</comment>
<dbReference type="AlphaFoldDB" id="A0ABD5QI86"/>
<accession>A0ABD5QI86</accession>
<protein>
    <submittedName>
        <fullName evidence="1">RAD55 family ATPase</fullName>
    </submittedName>
</protein>
<proteinExistence type="predicted"/>
<evidence type="ECO:0000313" key="2">
    <source>
        <dbReference type="Proteomes" id="UP001595925"/>
    </source>
</evidence>
<dbReference type="RefSeq" id="WP_224827455.1">
    <property type="nucleotide sequence ID" value="NZ_JAIVEF010000001.1"/>
</dbReference>
<sequence>MADPVATGIDVLDRKLAGGLPPGTIVAYTARPASQSELLLYELTAARRTLYLSTQRSAEAVSHAMERTAAPVGTPRIRRVGDDEPLAEARELVGALPADANLIVDTMDVIERTDRTAYTAFLNWLKEHLVETGSIAVLHCPKVESPPSTRSTTLHVADAVFDLRSAVGATELETYLTVPKLRGGGAPTETIKLELSERVSIDTSRDIA</sequence>
<dbReference type="InterPro" id="IPR027417">
    <property type="entry name" value="P-loop_NTPase"/>
</dbReference>
<dbReference type="InterPro" id="IPR055549">
    <property type="entry name" value="DUF7125"/>
</dbReference>
<reference evidence="1 2" key="1">
    <citation type="journal article" date="2019" name="Int. J. Syst. Evol. Microbiol.">
        <title>The Global Catalogue of Microorganisms (GCM) 10K type strain sequencing project: providing services to taxonomists for standard genome sequencing and annotation.</title>
        <authorList>
            <consortium name="The Broad Institute Genomics Platform"/>
            <consortium name="The Broad Institute Genome Sequencing Center for Infectious Disease"/>
            <person name="Wu L."/>
            <person name="Ma J."/>
        </authorList>
    </citation>
    <scope>NUCLEOTIDE SEQUENCE [LARGE SCALE GENOMIC DNA]</scope>
    <source>
        <strain evidence="1 2">CGMCC 1.15824</strain>
    </source>
</reference>
<name>A0ABD5QI86_9EURY</name>
<dbReference type="Pfam" id="PF23442">
    <property type="entry name" value="DUF7125"/>
    <property type="match status" value="1"/>
</dbReference>
<dbReference type="EMBL" id="JBHSJG010000036">
    <property type="protein sequence ID" value="MFC4988732.1"/>
    <property type="molecule type" value="Genomic_DNA"/>
</dbReference>
<evidence type="ECO:0000313" key="1">
    <source>
        <dbReference type="EMBL" id="MFC4988732.1"/>
    </source>
</evidence>
<dbReference type="Gene3D" id="3.40.50.300">
    <property type="entry name" value="P-loop containing nucleotide triphosphate hydrolases"/>
    <property type="match status" value="1"/>
</dbReference>